<evidence type="ECO:0000256" key="1">
    <source>
        <dbReference type="ARBA" id="ARBA00004651"/>
    </source>
</evidence>
<feature type="transmembrane region" description="Helical" evidence="6">
    <location>
        <begin position="79"/>
        <end position="98"/>
    </location>
</feature>
<name>A0A217EDI8_9GAMM</name>
<evidence type="ECO:0000313" key="9">
    <source>
        <dbReference type="Proteomes" id="UP000243463"/>
    </source>
</evidence>
<feature type="transmembrane region" description="Helical" evidence="6">
    <location>
        <begin position="275"/>
        <end position="294"/>
    </location>
</feature>
<accession>A0A217EDI8</accession>
<evidence type="ECO:0000256" key="5">
    <source>
        <dbReference type="ARBA" id="ARBA00023136"/>
    </source>
</evidence>
<reference evidence="9" key="1">
    <citation type="submission" date="2017-06" db="EMBL/GenBank/DDBJ databases">
        <authorList>
            <person name="Varghese N."/>
            <person name="Submissions S."/>
        </authorList>
    </citation>
    <scope>NUCLEOTIDE SEQUENCE [LARGE SCALE GENOMIC DNA]</scope>
    <source>
        <strain evidence="9">ANC 5114</strain>
    </source>
</reference>
<keyword evidence="4 6" id="KW-1133">Transmembrane helix</keyword>
<feature type="transmembrane region" description="Helical" evidence="6">
    <location>
        <begin position="104"/>
        <end position="126"/>
    </location>
</feature>
<feature type="transmembrane region" description="Helical" evidence="6">
    <location>
        <begin position="300"/>
        <end position="318"/>
    </location>
</feature>
<feature type="transmembrane region" description="Helical" evidence="6">
    <location>
        <begin position="49"/>
        <end position="72"/>
    </location>
</feature>
<feature type="transmembrane region" description="Helical" evidence="6">
    <location>
        <begin position="243"/>
        <end position="268"/>
    </location>
</feature>
<comment type="subcellular location">
    <subcellularLocation>
        <location evidence="1">Cell membrane</location>
        <topology evidence="1">Multi-pass membrane protein</topology>
    </subcellularLocation>
</comment>
<proteinExistence type="predicted"/>
<evidence type="ECO:0000313" key="8">
    <source>
        <dbReference type="EMBL" id="SNQ28563.1"/>
    </source>
</evidence>
<feature type="transmembrane region" description="Helical" evidence="6">
    <location>
        <begin position="339"/>
        <end position="356"/>
    </location>
</feature>
<evidence type="ECO:0000256" key="3">
    <source>
        <dbReference type="ARBA" id="ARBA00022692"/>
    </source>
</evidence>
<dbReference type="InterPro" id="IPR050189">
    <property type="entry name" value="MFS_Efflux_Transporters"/>
</dbReference>
<gene>
    <name evidence="8" type="ORF">SAMN05444584_0487</name>
</gene>
<keyword evidence="9" id="KW-1185">Reference proteome</keyword>
<feature type="transmembrane region" description="Helical" evidence="6">
    <location>
        <begin position="211"/>
        <end position="231"/>
    </location>
</feature>
<dbReference type="OrthoDB" id="9788453at2"/>
<keyword evidence="5 6" id="KW-0472">Membrane</keyword>
<dbReference type="EMBL" id="FZLN01000001">
    <property type="protein sequence ID" value="SNQ28563.1"/>
    <property type="molecule type" value="Genomic_DNA"/>
</dbReference>
<protein>
    <submittedName>
        <fullName evidence="8">MFS transporter, DHA1 family, inner membrane transport protein</fullName>
    </submittedName>
</protein>
<dbReference type="InterPro" id="IPR011701">
    <property type="entry name" value="MFS"/>
</dbReference>
<dbReference type="SUPFAM" id="SSF103473">
    <property type="entry name" value="MFS general substrate transporter"/>
    <property type="match status" value="1"/>
</dbReference>
<dbReference type="GO" id="GO:0022857">
    <property type="term" value="F:transmembrane transporter activity"/>
    <property type="evidence" value="ECO:0007669"/>
    <property type="project" value="InterPro"/>
</dbReference>
<dbReference type="Gene3D" id="1.20.1250.20">
    <property type="entry name" value="MFS general substrate transporter like domains"/>
    <property type="match status" value="2"/>
</dbReference>
<organism evidence="8 9">
    <name type="scientific">Acinetobacter apis</name>
    <dbReference type="NCBI Taxonomy" id="1229165"/>
    <lineage>
        <taxon>Bacteria</taxon>
        <taxon>Pseudomonadati</taxon>
        <taxon>Pseudomonadota</taxon>
        <taxon>Gammaproteobacteria</taxon>
        <taxon>Moraxellales</taxon>
        <taxon>Moraxellaceae</taxon>
        <taxon>Acinetobacter</taxon>
    </lineage>
</organism>
<dbReference type="Pfam" id="PF07690">
    <property type="entry name" value="MFS_1"/>
    <property type="match status" value="1"/>
</dbReference>
<feature type="domain" description="Major facilitator superfamily (MFS) profile" evidence="7">
    <location>
        <begin position="13"/>
        <end position="388"/>
    </location>
</feature>
<evidence type="ECO:0000256" key="2">
    <source>
        <dbReference type="ARBA" id="ARBA00022475"/>
    </source>
</evidence>
<keyword evidence="2" id="KW-1003">Cell membrane</keyword>
<dbReference type="CDD" id="cd17324">
    <property type="entry name" value="MFS_NepI_like"/>
    <property type="match status" value="1"/>
</dbReference>
<dbReference type="AlphaFoldDB" id="A0A217EDI8"/>
<dbReference type="Proteomes" id="UP000243463">
    <property type="component" value="Unassembled WGS sequence"/>
</dbReference>
<evidence type="ECO:0000256" key="6">
    <source>
        <dbReference type="SAM" id="Phobius"/>
    </source>
</evidence>
<feature type="transmembrane region" description="Helical" evidence="6">
    <location>
        <begin position="138"/>
        <end position="159"/>
    </location>
</feature>
<dbReference type="PANTHER" id="PTHR43124">
    <property type="entry name" value="PURINE EFFLUX PUMP PBUE"/>
    <property type="match status" value="1"/>
</dbReference>
<feature type="transmembrane region" description="Helical" evidence="6">
    <location>
        <begin position="362"/>
        <end position="384"/>
    </location>
</feature>
<dbReference type="PROSITE" id="PS50850">
    <property type="entry name" value="MFS"/>
    <property type="match status" value="1"/>
</dbReference>
<sequence>MTKNNPTYSMFLVLLSLALGGFCIGTTEFAAMGLIQEIAHNLQISVPTAGYLISAYALGVLVGAPMFAILGARIAKKQFLIALMLFYGVANLLTAFLSSYESILFSRFIAGLPHGAYFGIASLVAAELAGPKRRASAVARMMLGLTVANVVGVPIATWIGQHFGWQAGFKFSGTVAFITIVLIFFFVPHIQKKETASILQELQGLKNINMWLTLAVGAIGFGGIFTVYSYVSPILTNYTQIDIGLVPIVLAIWGIGMVCSNFVAGYFADINLSKTTIGILIASTASFILALFMMNNLYTAILALFLIGVSVMGLATTLQTRLMDVSGDAQSLAASLNHSALNFANALGAFLGGWVLKNNLGWLAPFWVGIILSIVGLVIFFIALKVEKTKASI</sequence>
<dbReference type="GO" id="GO:0005886">
    <property type="term" value="C:plasma membrane"/>
    <property type="evidence" value="ECO:0007669"/>
    <property type="project" value="UniProtKB-SubCell"/>
</dbReference>
<dbReference type="InterPro" id="IPR020846">
    <property type="entry name" value="MFS_dom"/>
</dbReference>
<keyword evidence="3 6" id="KW-0812">Transmembrane</keyword>
<dbReference type="InterPro" id="IPR036259">
    <property type="entry name" value="MFS_trans_sf"/>
</dbReference>
<feature type="transmembrane region" description="Helical" evidence="6">
    <location>
        <begin position="171"/>
        <end position="190"/>
    </location>
</feature>
<evidence type="ECO:0000259" key="7">
    <source>
        <dbReference type="PROSITE" id="PS50850"/>
    </source>
</evidence>
<dbReference type="PANTHER" id="PTHR43124:SF3">
    <property type="entry name" value="CHLORAMPHENICOL EFFLUX PUMP RV0191"/>
    <property type="match status" value="1"/>
</dbReference>
<evidence type="ECO:0000256" key="4">
    <source>
        <dbReference type="ARBA" id="ARBA00022989"/>
    </source>
</evidence>